<dbReference type="STRING" id="1193713.GCA_001636315_01947"/>
<dbReference type="Gene3D" id="3.40.30.10">
    <property type="entry name" value="Glutaredoxin"/>
    <property type="match status" value="1"/>
</dbReference>
<dbReference type="GO" id="GO:0016491">
    <property type="term" value="F:oxidoreductase activity"/>
    <property type="evidence" value="ECO:0007669"/>
    <property type="project" value="InterPro"/>
</dbReference>
<feature type="domain" description="Alkyl hydroperoxide reductase subunit C/ Thiol specific antioxidant" evidence="2">
    <location>
        <begin position="3"/>
        <end position="81"/>
    </location>
</feature>
<sequence>MVQLHKNRSKLAGMNVEMFVISKDSPEELRTLHDKLEKTFGHSLSFISDPKLELIEKMGMKKNGVAYRGYGMMDKEGNIVFSTKNDHWGEQIEQTVEKIREEYNKLQ</sequence>
<evidence type="ECO:0000259" key="2">
    <source>
        <dbReference type="Pfam" id="PF00578"/>
    </source>
</evidence>
<dbReference type="OrthoDB" id="2453868at2"/>
<dbReference type="Pfam" id="PF00578">
    <property type="entry name" value="AhpC-TSA"/>
    <property type="match status" value="1"/>
</dbReference>
<dbReference type="Proteomes" id="UP000282892">
    <property type="component" value="Chromosome"/>
</dbReference>
<dbReference type="SUPFAM" id="SSF52833">
    <property type="entry name" value="Thioredoxin-like"/>
    <property type="match status" value="1"/>
</dbReference>
<dbReference type="AlphaFoldDB" id="A0A3Q9QVI8"/>
<evidence type="ECO:0000313" key="3">
    <source>
        <dbReference type="EMBL" id="AZU64276.1"/>
    </source>
</evidence>
<protein>
    <recommendedName>
        <fullName evidence="2">Alkyl hydroperoxide reductase subunit C/ Thiol specific antioxidant domain-containing protein</fullName>
    </recommendedName>
</protein>
<accession>A0A3Q9QVI8</accession>
<dbReference type="EMBL" id="CP022572">
    <property type="protein sequence ID" value="AZU64276.1"/>
    <property type="molecule type" value="Genomic_DNA"/>
</dbReference>
<organism evidence="3 4">
    <name type="scientific">Neobacillus mesonae</name>
    <dbReference type="NCBI Taxonomy" id="1193713"/>
    <lineage>
        <taxon>Bacteria</taxon>
        <taxon>Bacillati</taxon>
        <taxon>Bacillota</taxon>
        <taxon>Bacilli</taxon>
        <taxon>Bacillales</taxon>
        <taxon>Bacillaceae</taxon>
        <taxon>Neobacillus</taxon>
    </lineage>
</organism>
<dbReference type="GO" id="GO:0016209">
    <property type="term" value="F:antioxidant activity"/>
    <property type="evidence" value="ECO:0007669"/>
    <property type="project" value="InterPro"/>
</dbReference>
<proteinExistence type="predicted"/>
<reference evidence="3 4" key="1">
    <citation type="submission" date="2017-07" db="EMBL/GenBank/DDBJ databases">
        <title>The complete genome sequence of Bacillus mesonae strain H20-5, an efficient strain improving plant abiotic stress resistance.</title>
        <authorList>
            <person name="Kim S.Y."/>
            <person name="Song H."/>
            <person name="Sang M.K."/>
            <person name="Weon H.-Y."/>
            <person name="Song J."/>
        </authorList>
    </citation>
    <scope>NUCLEOTIDE SEQUENCE [LARGE SCALE GENOMIC DNA]</scope>
    <source>
        <strain evidence="3 4">H20-5</strain>
    </source>
</reference>
<dbReference type="InterPro" id="IPR000866">
    <property type="entry name" value="AhpC/TSA"/>
</dbReference>
<keyword evidence="1" id="KW-1015">Disulfide bond</keyword>
<keyword evidence="4" id="KW-1185">Reference proteome</keyword>
<evidence type="ECO:0000313" key="4">
    <source>
        <dbReference type="Proteomes" id="UP000282892"/>
    </source>
</evidence>
<gene>
    <name evidence="3" type="ORF">CHR53_25240</name>
</gene>
<dbReference type="InterPro" id="IPR036249">
    <property type="entry name" value="Thioredoxin-like_sf"/>
</dbReference>
<name>A0A3Q9QVI8_9BACI</name>
<evidence type="ECO:0000256" key="1">
    <source>
        <dbReference type="ARBA" id="ARBA00023157"/>
    </source>
</evidence>
<dbReference type="KEGG" id="nmk:CHR53_25240"/>